<evidence type="ECO:0000313" key="2">
    <source>
        <dbReference type="Proteomes" id="UP000254232"/>
    </source>
</evidence>
<reference evidence="1 2" key="1">
    <citation type="submission" date="2018-06" db="EMBL/GenBank/DDBJ databases">
        <authorList>
            <consortium name="Pathogen Informatics"/>
            <person name="Doyle S."/>
        </authorList>
    </citation>
    <scope>NUCLEOTIDE SEQUENCE [LARGE SCALE GENOMIC DNA]</scope>
    <source>
        <strain evidence="1 2">NCTC11413</strain>
    </source>
</reference>
<dbReference type="GO" id="GO:0019062">
    <property type="term" value="P:virion attachment to host cell"/>
    <property type="evidence" value="ECO:0007669"/>
    <property type="project" value="InterPro"/>
</dbReference>
<name>A0A377H530_9PAST</name>
<dbReference type="EMBL" id="UGGZ01000001">
    <property type="protein sequence ID" value="STO37559.1"/>
    <property type="molecule type" value="Genomic_DNA"/>
</dbReference>
<dbReference type="AlphaFoldDB" id="A0A377H530"/>
<protein>
    <submittedName>
        <fullName evidence="1">Phage tail fibre repeat</fullName>
    </submittedName>
</protein>
<proteinExistence type="predicted"/>
<dbReference type="RefSeq" id="WP_233432264.1">
    <property type="nucleotide sequence ID" value="NZ_UGGZ01000001.1"/>
</dbReference>
<dbReference type="GO" id="GO:0046718">
    <property type="term" value="P:symbiont entry into host cell"/>
    <property type="evidence" value="ECO:0007669"/>
    <property type="project" value="InterPro"/>
</dbReference>
<gene>
    <name evidence="1" type="ORF">NCTC11413_00672</name>
</gene>
<dbReference type="Pfam" id="PF03406">
    <property type="entry name" value="Phage_fiber_2"/>
    <property type="match status" value="1"/>
</dbReference>
<accession>A0A377H530</accession>
<dbReference type="Proteomes" id="UP000254232">
    <property type="component" value="Unassembled WGS sequence"/>
</dbReference>
<evidence type="ECO:0000313" key="1">
    <source>
        <dbReference type="EMBL" id="STO37559.1"/>
    </source>
</evidence>
<dbReference type="InterPro" id="IPR005068">
    <property type="entry name" value="Phage_lambda_Stf-r2"/>
</dbReference>
<organism evidence="1 2">
    <name type="scientific">Gallibacterium anatis</name>
    <dbReference type="NCBI Taxonomy" id="750"/>
    <lineage>
        <taxon>Bacteria</taxon>
        <taxon>Pseudomonadati</taxon>
        <taxon>Pseudomonadota</taxon>
        <taxon>Gammaproteobacteria</taxon>
        <taxon>Pasteurellales</taxon>
        <taxon>Pasteurellaceae</taxon>
        <taxon>Gallibacterium</taxon>
    </lineage>
</organism>
<sequence length="532" mass="55972">MNLPKLLAKAWALTGLKNDIPDDRSSALSDERATYSDGFPQITMTPIAQGGKAPSGKDMNGVLNEITSHIVFQNKGGNYLFNQEFAEKIGGYSKGAVLINDNYTAFFISLVDNNLTNFNTVSYAGYWEIIATTDINDWVKPKTITSSTNNTVDNTGHTHNIDKASTSKSGIVQLTNALDSDSETLGLTAKAGKTLKTLINALTSNLQNYIPNSKKSNSVISTSSDTVATSYAAKTAYDKGVEALNAANSAANTANTKLDKNANAVSASKLQTARKISLTGAVSGSGNFDGSGNLSINTVDNLTIGLVTSTSSTGISNATTSNGNTYLNVVETRGGAANAIGSSTRVTGTGLVDVYSDSSGVLTIRGNRDSGKLNTSGNQSLAGKLTVDDILLASNGNRSLSQIINAFNCLFTGNRDGLKNIVNSWGQSGTTPLGVSYDFSNTNAWWINFGPLYGGLIIQGGELEFSGNSLIVVYPTAVNKVLYVSAVDTNYSDINMTDATTIMRIVSSTTKTQCKLVTRSGIGLAEYVMFGV</sequence>